<evidence type="ECO:0000313" key="2">
    <source>
        <dbReference type="Proteomes" id="UP001159363"/>
    </source>
</evidence>
<dbReference type="EMBL" id="JARBHB010000004">
    <property type="protein sequence ID" value="KAJ8887345.1"/>
    <property type="molecule type" value="Genomic_DNA"/>
</dbReference>
<evidence type="ECO:0008006" key="3">
    <source>
        <dbReference type="Google" id="ProtNLM"/>
    </source>
</evidence>
<keyword evidence="2" id="KW-1185">Reference proteome</keyword>
<reference evidence="1 2" key="1">
    <citation type="submission" date="2023-02" db="EMBL/GenBank/DDBJ databases">
        <title>LHISI_Scaffold_Assembly.</title>
        <authorList>
            <person name="Stuart O.P."/>
            <person name="Cleave R."/>
            <person name="Magrath M.J.L."/>
            <person name="Mikheyev A.S."/>
        </authorList>
    </citation>
    <scope>NUCLEOTIDE SEQUENCE [LARGE SCALE GENOMIC DNA]</scope>
    <source>
        <strain evidence="1">Daus_M_001</strain>
        <tissue evidence="1">Leg muscle</tissue>
    </source>
</reference>
<comment type="caution">
    <text evidence="1">The sequence shown here is derived from an EMBL/GenBank/DDBJ whole genome shotgun (WGS) entry which is preliminary data.</text>
</comment>
<dbReference type="Proteomes" id="UP001159363">
    <property type="component" value="Chromosome X"/>
</dbReference>
<name>A0ABQ9HSU1_9NEOP</name>
<organism evidence="1 2">
    <name type="scientific">Dryococelus australis</name>
    <dbReference type="NCBI Taxonomy" id="614101"/>
    <lineage>
        <taxon>Eukaryota</taxon>
        <taxon>Metazoa</taxon>
        <taxon>Ecdysozoa</taxon>
        <taxon>Arthropoda</taxon>
        <taxon>Hexapoda</taxon>
        <taxon>Insecta</taxon>
        <taxon>Pterygota</taxon>
        <taxon>Neoptera</taxon>
        <taxon>Polyneoptera</taxon>
        <taxon>Phasmatodea</taxon>
        <taxon>Verophasmatodea</taxon>
        <taxon>Anareolatae</taxon>
        <taxon>Phasmatidae</taxon>
        <taxon>Eurycanthinae</taxon>
        <taxon>Dryococelus</taxon>
    </lineage>
</organism>
<protein>
    <recommendedName>
        <fullName evidence="3">DDE Tnp4 domain-containing protein</fullName>
    </recommendedName>
</protein>
<accession>A0ABQ9HSU1</accession>
<proteinExistence type="predicted"/>
<evidence type="ECO:0000313" key="1">
    <source>
        <dbReference type="EMBL" id="KAJ8887345.1"/>
    </source>
</evidence>
<gene>
    <name evidence="1" type="ORF">PR048_013560</name>
</gene>
<sequence>MHLLQFEKLLNLLKRHILKCSHRKPLTPEHMLCMALKYLAQGRSWQSLAWEFHVVKSTVTKVIGGVCISVWNILSVTYTEKPTDNVWKILLWTIGKSVRSMVSIFVANTLQNRGLCTSIKKYFFIVLTACCDAKCLFAWVGVGDYGFKSNGSVFSASTLATKLCDAGGQWKIRLEFLVLAGRSWISAIRGSVETVTRIVLTTTALHNFIMETRPGQYHPRTFIVDENKNTGFWNDLSTALSTHPSHIATYVKNQLQEYFISEEGSVIWQWSRITEGYGVRQ</sequence>